<dbReference type="AlphaFoldDB" id="A0A820CS57"/>
<evidence type="ECO:0000313" key="1">
    <source>
        <dbReference type="EMBL" id="CAF4225558.1"/>
    </source>
</evidence>
<name>A0A820CS57_9BILA</name>
<reference evidence="1" key="1">
    <citation type="submission" date="2021-02" db="EMBL/GenBank/DDBJ databases">
        <authorList>
            <person name="Nowell W R."/>
        </authorList>
    </citation>
    <scope>NUCLEOTIDE SEQUENCE</scope>
</reference>
<sequence>MQLIPCRRIGFTGKQYPSNPIPWDLMGRVAL</sequence>
<comment type="caution">
    <text evidence="1">The sequence shown here is derived from an EMBL/GenBank/DDBJ whole genome shotgun (WGS) entry which is preliminary data.</text>
</comment>
<proteinExistence type="predicted"/>
<accession>A0A820CS57</accession>
<feature type="non-terminal residue" evidence="1">
    <location>
        <position position="31"/>
    </location>
</feature>
<dbReference type="Proteomes" id="UP000663881">
    <property type="component" value="Unassembled WGS sequence"/>
</dbReference>
<protein>
    <submittedName>
        <fullName evidence="1">Uncharacterized protein</fullName>
    </submittedName>
</protein>
<gene>
    <name evidence="1" type="ORF">OKA104_LOCUS42277</name>
</gene>
<dbReference type="EMBL" id="CAJOAY010010695">
    <property type="protein sequence ID" value="CAF4225558.1"/>
    <property type="molecule type" value="Genomic_DNA"/>
</dbReference>
<evidence type="ECO:0000313" key="2">
    <source>
        <dbReference type="Proteomes" id="UP000663881"/>
    </source>
</evidence>
<organism evidence="1 2">
    <name type="scientific">Adineta steineri</name>
    <dbReference type="NCBI Taxonomy" id="433720"/>
    <lineage>
        <taxon>Eukaryota</taxon>
        <taxon>Metazoa</taxon>
        <taxon>Spiralia</taxon>
        <taxon>Gnathifera</taxon>
        <taxon>Rotifera</taxon>
        <taxon>Eurotatoria</taxon>
        <taxon>Bdelloidea</taxon>
        <taxon>Adinetida</taxon>
        <taxon>Adinetidae</taxon>
        <taxon>Adineta</taxon>
    </lineage>
</organism>